<dbReference type="GeneID" id="34612957"/>
<feature type="compositionally biased region" description="Gly residues" evidence="1">
    <location>
        <begin position="178"/>
        <end position="188"/>
    </location>
</feature>
<dbReference type="VEuPathDB" id="FungiDB:ASPZODRAFT_16096"/>
<sequence length="472" mass="50372">MPSPTGPSVDTGGLFTRIGNADETIYAVAYRYAFIRPDNPHDEVFQKFLPAETFIFDVARGNTAPRRIVVVADELVFIGGFNYDFSGHDMTIRCRKLHFFPVEGDNKPAIINVSGLPADKKNGPEGADGGKGGDGIIYSYCYERDTTWYFRQFTRRKTLALNADEARHPGSTGEDGKPGGAGSPGHPGGTFQLSFKRIDAGTTSNGGPCFHIVANGGEGGDGGKGGSGGSGGNGAVFNYDNTADNFTVWERIPEAWAEVIPGGNGGNGGPGGAGGAGGDGGAIKIYIPQTDGEDRQAMEALFRLTASKGQHGTPGDPGQGGGGGVYSNMPDRFYLDLSQCWNNVSPQSTAIYNALKDFRNSSWYGSHDRNKLQPLNGSSGNAAAATTAYNEGIDGSTKFETLDGAYEPAFANDTFFLSSLINRLYFKAHNIFSSQRYLPAKTPPPLDPKTFQGSDSEMMILNAHRDYYQVYN</sequence>
<keyword evidence="3" id="KW-1185">Reference proteome</keyword>
<dbReference type="Proteomes" id="UP000184188">
    <property type="component" value="Unassembled WGS sequence"/>
</dbReference>
<dbReference type="RefSeq" id="XP_022581926.1">
    <property type="nucleotide sequence ID" value="XM_022726493.1"/>
</dbReference>
<reference evidence="3" key="1">
    <citation type="journal article" date="2017" name="Genome Biol.">
        <title>Comparative genomics reveals high biological diversity and specific adaptations in the industrially and medically important fungal genus Aspergillus.</title>
        <authorList>
            <person name="de Vries R.P."/>
            <person name="Riley R."/>
            <person name="Wiebenga A."/>
            <person name="Aguilar-Osorio G."/>
            <person name="Amillis S."/>
            <person name="Uchima C.A."/>
            <person name="Anderluh G."/>
            <person name="Asadollahi M."/>
            <person name="Askin M."/>
            <person name="Barry K."/>
            <person name="Battaglia E."/>
            <person name="Bayram O."/>
            <person name="Benocci T."/>
            <person name="Braus-Stromeyer S.A."/>
            <person name="Caldana C."/>
            <person name="Canovas D."/>
            <person name="Cerqueira G.C."/>
            <person name="Chen F."/>
            <person name="Chen W."/>
            <person name="Choi C."/>
            <person name="Clum A."/>
            <person name="Dos Santos R.A."/>
            <person name="Damasio A.R."/>
            <person name="Diallinas G."/>
            <person name="Emri T."/>
            <person name="Fekete E."/>
            <person name="Flipphi M."/>
            <person name="Freyberg S."/>
            <person name="Gallo A."/>
            <person name="Gournas C."/>
            <person name="Habgood R."/>
            <person name="Hainaut M."/>
            <person name="Harispe M.L."/>
            <person name="Henrissat B."/>
            <person name="Hilden K.S."/>
            <person name="Hope R."/>
            <person name="Hossain A."/>
            <person name="Karabika E."/>
            <person name="Karaffa L."/>
            <person name="Karanyi Z."/>
            <person name="Krasevec N."/>
            <person name="Kuo A."/>
            <person name="Kusch H."/>
            <person name="LaButti K."/>
            <person name="Lagendijk E.L."/>
            <person name="Lapidus A."/>
            <person name="Levasseur A."/>
            <person name="Lindquist E."/>
            <person name="Lipzen A."/>
            <person name="Logrieco A.F."/>
            <person name="MacCabe A."/>
            <person name="Maekelae M.R."/>
            <person name="Malavazi I."/>
            <person name="Melin P."/>
            <person name="Meyer V."/>
            <person name="Mielnichuk N."/>
            <person name="Miskei M."/>
            <person name="Molnar A.P."/>
            <person name="Mule G."/>
            <person name="Ngan C.Y."/>
            <person name="Orejas M."/>
            <person name="Orosz E."/>
            <person name="Ouedraogo J.P."/>
            <person name="Overkamp K.M."/>
            <person name="Park H.-S."/>
            <person name="Perrone G."/>
            <person name="Piumi F."/>
            <person name="Punt P.J."/>
            <person name="Ram A.F."/>
            <person name="Ramon A."/>
            <person name="Rauscher S."/>
            <person name="Record E."/>
            <person name="Riano-Pachon D.M."/>
            <person name="Robert V."/>
            <person name="Roehrig J."/>
            <person name="Ruller R."/>
            <person name="Salamov A."/>
            <person name="Salih N.S."/>
            <person name="Samson R.A."/>
            <person name="Sandor E."/>
            <person name="Sanguinetti M."/>
            <person name="Schuetze T."/>
            <person name="Sepcic K."/>
            <person name="Shelest E."/>
            <person name="Sherlock G."/>
            <person name="Sophianopoulou V."/>
            <person name="Squina F.M."/>
            <person name="Sun H."/>
            <person name="Susca A."/>
            <person name="Todd R.B."/>
            <person name="Tsang A."/>
            <person name="Unkles S.E."/>
            <person name="van de Wiele N."/>
            <person name="van Rossen-Uffink D."/>
            <person name="Oliveira J.V."/>
            <person name="Vesth T.C."/>
            <person name="Visser J."/>
            <person name="Yu J.-H."/>
            <person name="Zhou M."/>
            <person name="Andersen M.R."/>
            <person name="Archer D.B."/>
            <person name="Baker S.E."/>
            <person name="Benoit I."/>
            <person name="Brakhage A.A."/>
            <person name="Braus G.H."/>
            <person name="Fischer R."/>
            <person name="Frisvad J.C."/>
            <person name="Goldman G.H."/>
            <person name="Houbraken J."/>
            <person name="Oakley B."/>
            <person name="Pocsi I."/>
            <person name="Scazzocchio C."/>
            <person name="Seiboth B."/>
            <person name="vanKuyk P.A."/>
            <person name="Wortman J."/>
            <person name="Dyer P.S."/>
            <person name="Grigoriev I.V."/>
        </authorList>
    </citation>
    <scope>NUCLEOTIDE SEQUENCE [LARGE SCALE GENOMIC DNA]</scope>
    <source>
        <strain evidence="3">CBS 506.65</strain>
    </source>
</reference>
<dbReference type="EMBL" id="KV878341">
    <property type="protein sequence ID" value="OJJ47416.1"/>
    <property type="molecule type" value="Genomic_DNA"/>
</dbReference>
<accession>A0A1L9SJZ9</accession>
<dbReference type="OrthoDB" id="10612619at2759"/>
<name>A0A1L9SJZ9_9EURO</name>
<evidence type="ECO:0000256" key="1">
    <source>
        <dbReference type="SAM" id="MobiDB-lite"/>
    </source>
</evidence>
<gene>
    <name evidence="2" type="ORF">ASPZODRAFT_16096</name>
</gene>
<proteinExistence type="predicted"/>
<protein>
    <submittedName>
        <fullName evidence="2">Uncharacterized protein</fullName>
    </submittedName>
</protein>
<evidence type="ECO:0000313" key="3">
    <source>
        <dbReference type="Proteomes" id="UP000184188"/>
    </source>
</evidence>
<organism evidence="2 3">
    <name type="scientific">Penicilliopsis zonata CBS 506.65</name>
    <dbReference type="NCBI Taxonomy" id="1073090"/>
    <lineage>
        <taxon>Eukaryota</taxon>
        <taxon>Fungi</taxon>
        <taxon>Dikarya</taxon>
        <taxon>Ascomycota</taxon>
        <taxon>Pezizomycotina</taxon>
        <taxon>Eurotiomycetes</taxon>
        <taxon>Eurotiomycetidae</taxon>
        <taxon>Eurotiales</taxon>
        <taxon>Aspergillaceae</taxon>
        <taxon>Penicilliopsis</taxon>
    </lineage>
</organism>
<dbReference type="STRING" id="1073090.A0A1L9SJZ9"/>
<dbReference type="AlphaFoldDB" id="A0A1L9SJZ9"/>
<feature type="region of interest" description="Disordered" evidence="1">
    <location>
        <begin position="161"/>
        <end position="193"/>
    </location>
</feature>
<evidence type="ECO:0000313" key="2">
    <source>
        <dbReference type="EMBL" id="OJJ47416.1"/>
    </source>
</evidence>